<organism evidence="1 2">
    <name type="scientific">Zizania palustris</name>
    <name type="common">Northern wild rice</name>
    <dbReference type="NCBI Taxonomy" id="103762"/>
    <lineage>
        <taxon>Eukaryota</taxon>
        <taxon>Viridiplantae</taxon>
        <taxon>Streptophyta</taxon>
        <taxon>Embryophyta</taxon>
        <taxon>Tracheophyta</taxon>
        <taxon>Spermatophyta</taxon>
        <taxon>Magnoliopsida</taxon>
        <taxon>Liliopsida</taxon>
        <taxon>Poales</taxon>
        <taxon>Poaceae</taxon>
        <taxon>BOP clade</taxon>
        <taxon>Oryzoideae</taxon>
        <taxon>Oryzeae</taxon>
        <taxon>Zizaniinae</taxon>
        <taxon>Zizania</taxon>
    </lineage>
</organism>
<dbReference type="AlphaFoldDB" id="A0A8J5TG03"/>
<reference evidence="1" key="1">
    <citation type="journal article" date="2021" name="bioRxiv">
        <title>Whole Genome Assembly and Annotation of Northern Wild Rice, Zizania palustris L., Supports a Whole Genome Duplication in the Zizania Genus.</title>
        <authorList>
            <person name="Haas M."/>
            <person name="Kono T."/>
            <person name="Macchietto M."/>
            <person name="Millas R."/>
            <person name="McGilp L."/>
            <person name="Shao M."/>
            <person name="Duquette J."/>
            <person name="Hirsch C.N."/>
            <person name="Kimball J."/>
        </authorList>
    </citation>
    <scope>NUCLEOTIDE SEQUENCE</scope>
    <source>
        <tissue evidence="1">Fresh leaf tissue</tissue>
    </source>
</reference>
<protein>
    <submittedName>
        <fullName evidence="1">Uncharacterized protein</fullName>
    </submittedName>
</protein>
<evidence type="ECO:0000313" key="1">
    <source>
        <dbReference type="EMBL" id="KAG8082388.1"/>
    </source>
</evidence>
<gene>
    <name evidence="1" type="ORF">GUJ93_ZPchr0014g46716</name>
</gene>
<comment type="caution">
    <text evidence="1">The sequence shown here is derived from an EMBL/GenBank/DDBJ whole genome shotgun (WGS) entry which is preliminary data.</text>
</comment>
<dbReference type="Proteomes" id="UP000729402">
    <property type="component" value="Unassembled WGS sequence"/>
</dbReference>
<evidence type="ECO:0000313" key="2">
    <source>
        <dbReference type="Proteomes" id="UP000729402"/>
    </source>
</evidence>
<keyword evidence="2" id="KW-1185">Reference proteome</keyword>
<proteinExistence type="predicted"/>
<dbReference type="EMBL" id="JAAALK010000086">
    <property type="protein sequence ID" value="KAG8082388.1"/>
    <property type="molecule type" value="Genomic_DNA"/>
</dbReference>
<name>A0A8J5TG03_ZIZPA</name>
<reference evidence="1" key="2">
    <citation type="submission" date="2021-02" db="EMBL/GenBank/DDBJ databases">
        <authorList>
            <person name="Kimball J.A."/>
            <person name="Haas M.W."/>
            <person name="Macchietto M."/>
            <person name="Kono T."/>
            <person name="Duquette J."/>
            <person name="Shao M."/>
        </authorList>
    </citation>
    <scope>NUCLEOTIDE SEQUENCE</scope>
    <source>
        <tissue evidence="1">Fresh leaf tissue</tissue>
    </source>
</reference>
<accession>A0A8J5TG03</accession>
<sequence>MLCKHHFKVKVYQTVKNLPYNVIFHPRYGLCVLVKYSEGLELETCGESNASNYTSGYELALKATGQYLQGSLPVRMQSLGATAENPIQGGS</sequence>